<dbReference type="Proteomes" id="UP001596542">
    <property type="component" value="Unassembled WGS sequence"/>
</dbReference>
<dbReference type="PROSITE" id="PS50887">
    <property type="entry name" value="GGDEF"/>
    <property type="match status" value="1"/>
</dbReference>
<evidence type="ECO:0000256" key="1">
    <source>
        <dbReference type="ARBA" id="ARBA00012528"/>
    </source>
</evidence>
<protein>
    <recommendedName>
        <fullName evidence="1">diguanylate cyclase</fullName>
        <ecNumber evidence="1">2.7.7.65</ecNumber>
    </recommendedName>
</protein>
<dbReference type="InterPro" id="IPR043128">
    <property type="entry name" value="Rev_trsase/Diguanyl_cyclase"/>
</dbReference>
<keyword evidence="5" id="KW-1185">Reference proteome</keyword>
<dbReference type="EMBL" id="JBHTBU010000002">
    <property type="protein sequence ID" value="MFC7288955.1"/>
    <property type="molecule type" value="Genomic_DNA"/>
</dbReference>
<name>A0ABW2ID19_9BURK</name>
<dbReference type="SUPFAM" id="SSF55073">
    <property type="entry name" value="Nucleotide cyclase"/>
    <property type="match status" value="1"/>
</dbReference>
<proteinExistence type="predicted"/>
<gene>
    <name evidence="4" type="ORF">ACFQPC_12970</name>
</gene>
<dbReference type="NCBIfam" id="TIGR00254">
    <property type="entry name" value="GGDEF"/>
    <property type="match status" value="1"/>
</dbReference>
<dbReference type="RefSeq" id="WP_382272344.1">
    <property type="nucleotide sequence ID" value="NZ_JBHTBU010000002.1"/>
</dbReference>
<dbReference type="EC" id="2.7.7.65" evidence="1"/>
<evidence type="ECO:0000313" key="4">
    <source>
        <dbReference type="EMBL" id="MFC7288955.1"/>
    </source>
</evidence>
<accession>A0ABW2ID19</accession>
<organism evidence="4 5">
    <name type="scientific">Herminiimonas glaciei</name>
    <dbReference type="NCBI Taxonomy" id="523788"/>
    <lineage>
        <taxon>Bacteria</taxon>
        <taxon>Pseudomonadati</taxon>
        <taxon>Pseudomonadota</taxon>
        <taxon>Betaproteobacteria</taxon>
        <taxon>Burkholderiales</taxon>
        <taxon>Oxalobacteraceae</taxon>
        <taxon>Herminiimonas</taxon>
    </lineage>
</organism>
<dbReference type="PANTHER" id="PTHR45138">
    <property type="entry name" value="REGULATORY COMPONENTS OF SENSORY TRANSDUCTION SYSTEM"/>
    <property type="match status" value="1"/>
</dbReference>
<comment type="catalytic activity">
    <reaction evidence="2">
        <text>2 GTP = 3',3'-c-di-GMP + 2 diphosphate</text>
        <dbReference type="Rhea" id="RHEA:24898"/>
        <dbReference type="ChEBI" id="CHEBI:33019"/>
        <dbReference type="ChEBI" id="CHEBI:37565"/>
        <dbReference type="ChEBI" id="CHEBI:58805"/>
        <dbReference type="EC" id="2.7.7.65"/>
    </reaction>
</comment>
<evidence type="ECO:0000259" key="3">
    <source>
        <dbReference type="PROSITE" id="PS50887"/>
    </source>
</evidence>
<sequence>MMGSLLDHLVEITGHRDHDLLDISVMTALLNMVGVAEARVMELFQSRGELFVRPRVWISGGAVQTVDEEHTSSEQAGEPIVSFPGLVACIAQRKNRLEESTENGRHVLWIPIWQNDKVSTCLEIAHTQPFTPQMLQVMEGILSVYRNYQSLLDYSERDSLTGLLNRKTFDEKFARMVNAKPSESVARDDEDREERRHHADVKSQWLAVIDIDHFKRVNDQFGHLYGDEVLILVANVLRTSFRAQDRVFRFGGEEFVVLLRSATLADAQMVFERFRTSIEQHSFPQIGQITVSIGFSSISQETPVVILGHADQALYYAKDHGRNQVCYYDELLDQGLLQVGKKAESVEFFFDDPADG</sequence>
<dbReference type="Gene3D" id="3.30.70.270">
    <property type="match status" value="1"/>
</dbReference>
<feature type="domain" description="GGDEF" evidence="3">
    <location>
        <begin position="202"/>
        <end position="330"/>
    </location>
</feature>
<dbReference type="InterPro" id="IPR029787">
    <property type="entry name" value="Nucleotide_cyclase"/>
</dbReference>
<reference evidence="5" key="1">
    <citation type="journal article" date="2019" name="Int. J. Syst. Evol. Microbiol.">
        <title>The Global Catalogue of Microorganisms (GCM) 10K type strain sequencing project: providing services to taxonomists for standard genome sequencing and annotation.</title>
        <authorList>
            <consortium name="The Broad Institute Genomics Platform"/>
            <consortium name="The Broad Institute Genome Sequencing Center for Infectious Disease"/>
            <person name="Wu L."/>
            <person name="Ma J."/>
        </authorList>
    </citation>
    <scope>NUCLEOTIDE SEQUENCE [LARGE SCALE GENOMIC DNA]</scope>
    <source>
        <strain evidence="5">KACC 12508</strain>
    </source>
</reference>
<evidence type="ECO:0000256" key="2">
    <source>
        <dbReference type="ARBA" id="ARBA00034247"/>
    </source>
</evidence>
<dbReference type="Pfam" id="PF00990">
    <property type="entry name" value="GGDEF"/>
    <property type="match status" value="1"/>
</dbReference>
<dbReference type="InterPro" id="IPR050469">
    <property type="entry name" value="Diguanylate_Cyclase"/>
</dbReference>
<dbReference type="SMART" id="SM00267">
    <property type="entry name" value="GGDEF"/>
    <property type="match status" value="1"/>
</dbReference>
<evidence type="ECO:0000313" key="5">
    <source>
        <dbReference type="Proteomes" id="UP001596542"/>
    </source>
</evidence>
<dbReference type="CDD" id="cd01949">
    <property type="entry name" value="GGDEF"/>
    <property type="match status" value="1"/>
</dbReference>
<dbReference type="InterPro" id="IPR000160">
    <property type="entry name" value="GGDEF_dom"/>
</dbReference>
<comment type="caution">
    <text evidence="4">The sequence shown here is derived from an EMBL/GenBank/DDBJ whole genome shotgun (WGS) entry which is preliminary data.</text>
</comment>
<dbReference type="PANTHER" id="PTHR45138:SF9">
    <property type="entry name" value="DIGUANYLATE CYCLASE DGCM-RELATED"/>
    <property type="match status" value="1"/>
</dbReference>